<evidence type="ECO:0000313" key="2">
    <source>
        <dbReference type="Proteomes" id="UP000054485"/>
    </source>
</evidence>
<dbReference type="AlphaFoldDB" id="A0A0D0BMY1"/>
<dbReference type="Proteomes" id="UP000054485">
    <property type="component" value="Unassembled WGS sequence"/>
</dbReference>
<dbReference type="InParanoid" id="A0A0D0BMY1"/>
<accession>A0A0D0BMY1</accession>
<name>A0A0D0BMY1_9AGAM</name>
<dbReference type="HOGENOM" id="CLU_2499386_0_0_1"/>
<sequence>MVQTSHAYTLFISQLVTSIFPSRERDAKHKFYSCWQIMVGEYSSDVRRVSVCSSVRNRSRLKPATTGSGAAVWTSVSDSATKAQTT</sequence>
<reference evidence="1 2" key="1">
    <citation type="submission" date="2014-04" db="EMBL/GenBank/DDBJ databases">
        <authorList>
            <consortium name="DOE Joint Genome Institute"/>
            <person name="Kuo A."/>
            <person name="Ruytinx J."/>
            <person name="Rineau F."/>
            <person name="Colpaert J."/>
            <person name="Kohler A."/>
            <person name="Nagy L.G."/>
            <person name="Floudas D."/>
            <person name="Copeland A."/>
            <person name="Barry K.W."/>
            <person name="Cichocki N."/>
            <person name="Veneault-Fourrey C."/>
            <person name="LaButti K."/>
            <person name="Lindquist E.A."/>
            <person name="Lipzen A."/>
            <person name="Lundell T."/>
            <person name="Morin E."/>
            <person name="Murat C."/>
            <person name="Sun H."/>
            <person name="Tunlid A."/>
            <person name="Henrissat B."/>
            <person name="Grigoriev I.V."/>
            <person name="Hibbett D.S."/>
            <person name="Martin F."/>
            <person name="Nordberg H.P."/>
            <person name="Cantor M.N."/>
            <person name="Hua S.X."/>
        </authorList>
    </citation>
    <scope>NUCLEOTIDE SEQUENCE [LARGE SCALE GENOMIC DNA]</scope>
    <source>
        <strain evidence="1 2">UH-Slu-Lm8-n1</strain>
    </source>
</reference>
<protein>
    <submittedName>
        <fullName evidence="1">Uncharacterized protein</fullName>
    </submittedName>
</protein>
<reference evidence="2" key="2">
    <citation type="submission" date="2015-01" db="EMBL/GenBank/DDBJ databases">
        <title>Evolutionary Origins and Diversification of the Mycorrhizal Mutualists.</title>
        <authorList>
            <consortium name="DOE Joint Genome Institute"/>
            <consortium name="Mycorrhizal Genomics Consortium"/>
            <person name="Kohler A."/>
            <person name="Kuo A."/>
            <person name="Nagy L.G."/>
            <person name="Floudas D."/>
            <person name="Copeland A."/>
            <person name="Barry K.W."/>
            <person name="Cichocki N."/>
            <person name="Veneault-Fourrey C."/>
            <person name="LaButti K."/>
            <person name="Lindquist E.A."/>
            <person name="Lipzen A."/>
            <person name="Lundell T."/>
            <person name="Morin E."/>
            <person name="Murat C."/>
            <person name="Riley R."/>
            <person name="Ohm R."/>
            <person name="Sun H."/>
            <person name="Tunlid A."/>
            <person name="Henrissat B."/>
            <person name="Grigoriev I.V."/>
            <person name="Hibbett D.S."/>
            <person name="Martin F."/>
        </authorList>
    </citation>
    <scope>NUCLEOTIDE SEQUENCE [LARGE SCALE GENOMIC DNA]</scope>
    <source>
        <strain evidence="2">UH-Slu-Lm8-n1</strain>
    </source>
</reference>
<dbReference type="EMBL" id="KN835188">
    <property type="protein sequence ID" value="KIK44573.1"/>
    <property type="molecule type" value="Genomic_DNA"/>
</dbReference>
<evidence type="ECO:0000313" key="1">
    <source>
        <dbReference type="EMBL" id="KIK44573.1"/>
    </source>
</evidence>
<organism evidence="1 2">
    <name type="scientific">Suillus luteus UH-Slu-Lm8-n1</name>
    <dbReference type="NCBI Taxonomy" id="930992"/>
    <lineage>
        <taxon>Eukaryota</taxon>
        <taxon>Fungi</taxon>
        <taxon>Dikarya</taxon>
        <taxon>Basidiomycota</taxon>
        <taxon>Agaricomycotina</taxon>
        <taxon>Agaricomycetes</taxon>
        <taxon>Agaricomycetidae</taxon>
        <taxon>Boletales</taxon>
        <taxon>Suillineae</taxon>
        <taxon>Suillaceae</taxon>
        <taxon>Suillus</taxon>
    </lineage>
</organism>
<proteinExistence type="predicted"/>
<gene>
    <name evidence="1" type="ORF">CY34DRAFT_616110</name>
</gene>
<keyword evidence="2" id="KW-1185">Reference proteome</keyword>